<dbReference type="GO" id="GO:0005524">
    <property type="term" value="F:ATP binding"/>
    <property type="evidence" value="ECO:0007669"/>
    <property type="project" value="UniProtKB-KW"/>
</dbReference>
<dbReference type="FunFam" id="1.10.8.60:FF:000022">
    <property type="entry name" value="Fidgetin like 1"/>
    <property type="match status" value="2"/>
</dbReference>
<sequence length="1326" mass="147817">MTKKANNTSSNSNALHPAQTVNNIKSHVPLTLDLKKVQYETWAELFQVVARAHSVIDHLDGSPDVPTDGAWIQIDAVVLSWIYGTVSQDLLLTIIKPGSTARDAWLRVKSASLENQFNQCKLAKFPDVNSYCQRLKSLADQLSDAGNAVSDQRLVLQLVKGLTPAYQSRGKTISSRQPLPSFLDAQGILLGTVSDDNNKVSTDKNNGHRPQRTRSTRKRDRLENCSPGKETVSSTPSGNSGAAQDGVAGSSSVTTRSDSETDAQQKRKLDASPNSTITQQSDGANRGNGISSSYASLLGIPSSNSTKKFIDMLRGPDGELPAKLRSVEPYLIERISNEIMNNDPNVRWEDIAGLQFAKKCVTEMVIWPLLRPDLFKGCLSPGRGLLLFGPPGTGKTMIGKAIAGEAKATFFYISASSVLGKWMGESEKLVRALFGVASCRQPAVIFVDEIDSLLSQRSDREHDITRRIKTQFLIEMEGCDTGSEQILLIGEARATNRPQDLDEAARRRLTKRLYIPLPSSEARAWIVRNLLEKNGLFKLSTEDIDTICKSTEGSDMKNLVKDASMGPLREAFKQGTEISKLKKEDMRAVTLQDFENALQEVRPSVSPNELGSYEDWNSKFGSIPPSTMQPQKKRRKRDSESLEKLEATEVSSEVAMVQLKWWLRELHKVLPVREMIRSEVPGSPVQSQWTRLERMVLKRFYFPVCVACYLLSMATKKANTSSSSSTAPHPAQTVTNIKTHVPLTLDLEKVQYETWAELFQVVARAHSVTDHLDHHRIPPNDDKWAQIDAIVLSWIYGTVSQDLLLTIIKPGSTAHDAWLRVKTASLENQFDRCKLAEFPDVNSYCQRLRSLAGQLKAAGNAVSDQRLVLQLVKGLTPEYESQGKTISSRQPLPSFLAAQGILLAHEILCKTTSPKTPPSIVSPILTTDKVSDNNLKRMLGKRESSMQHQIPQSPSKSCKSLELTEAMLLDHVHHLLEYPFLIQQKNGKVRYLFVTTGSSFKRVFIDMLRRPNGELSAKLRSVEPYLIERISNEIMSHDPYVRWEDIAGLEYAKNCLTEMVVWPLLRPDIFKGCRSPGRGLLLFGPPGTGKTMIGKAIAGEIKATFFYISASSVLGKWMGESEKLVRALFGVASCRQPAVIFVDEIDSLLSRRSDREHDITRRIKTQFLIEMEGCDTGSEQILLIGEARATNRPQDLDEAARRRLTKRLYIPLPSSEARAWIIRNVLEKDELFKLSTEDIDSICNLTEGYSGSDMKNLVKDASMGPMREALKQGIKINELKKEDVRAVTLQDFENALQEVRPSVSLSELISYEAWNSKFGSFPPSTM</sequence>
<dbReference type="EMBL" id="JARYMX010000007">
    <property type="protein sequence ID" value="KAJ9540351.1"/>
    <property type="molecule type" value="Genomic_DNA"/>
</dbReference>
<evidence type="ECO:0000256" key="4">
    <source>
        <dbReference type="SAM" id="MobiDB-lite"/>
    </source>
</evidence>
<dbReference type="PANTHER" id="PTHR23074:SF17">
    <property type="entry name" value="FIDGETIN-LIKE PROTEIN 1"/>
    <property type="match status" value="1"/>
</dbReference>
<feature type="compositionally biased region" description="Basic and acidic residues" evidence="4">
    <location>
        <begin position="257"/>
        <end position="270"/>
    </location>
</feature>
<feature type="domain" description="AAA+ ATPase" evidence="5">
    <location>
        <begin position="381"/>
        <end position="519"/>
    </location>
</feature>
<reference evidence="6" key="1">
    <citation type="submission" date="2023-03" db="EMBL/GenBank/DDBJ databases">
        <title>Chromosome-scale reference genome and RAD-based genetic map of yellow starthistle (Centaurea solstitialis) reveal putative structural variation and QTLs associated with invader traits.</title>
        <authorList>
            <person name="Reatini B."/>
            <person name="Cang F.A."/>
            <person name="Jiang Q."/>
            <person name="Mckibben M.T.W."/>
            <person name="Barker M.S."/>
            <person name="Rieseberg L.H."/>
            <person name="Dlugosch K.M."/>
        </authorList>
    </citation>
    <scope>NUCLEOTIDE SEQUENCE</scope>
    <source>
        <strain evidence="6">CAN-66</strain>
        <tissue evidence="6">Leaf</tissue>
    </source>
</reference>
<dbReference type="InterPro" id="IPR050304">
    <property type="entry name" value="MT-severing_AAA_ATPase"/>
</dbReference>
<evidence type="ECO:0000313" key="6">
    <source>
        <dbReference type="EMBL" id="KAJ9540351.1"/>
    </source>
</evidence>
<accession>A0AA38W9N8</accession>
<dbReference type="SMART" id="SM00382">
    <property type="entry name" value="AAA"/>
    <property type="match status" value="2"/>
</dbReference>
<evidence type="ECO:0000256" key="3">
    <source>
        <dbReference type="ARBA" id="ARBA00022840"/>
    </source>
</evidence>
<evidence type="ECO:0000313" key="7">
    <source>
        <dbReference type="Proteomes" id="UP001172457"/>
    </source>
</evidence>
<dbReference type="InterPro" id="IPR003593">
    <property type="entry name" value="AAA+_ATPase"/>
</dbReference>
<feature type="region of interest" description="Disordered" evidence="4">
    <location>
        <begin position="193"/>
        <end position="290"/>
    </location>
</feature>
<feature type="region of interest" description="Disordered" evidence="4">
    <location>
        <begin position="616"/>
        <end position="645"/>
    </location>
</feature>
<dbReference type="InterPro" id="IPR003959">
    <property type="entry name" value="ATPase_AAA_core"/>
</dbReference>
<dbReference type="PANTHER" id="PTHR23074">
    <property type="entry name" value="AAA DOMAIN-CONTAINING"/>
    <property type="match status" value="1"/>
</dbReference>
<feature type="compositionally biased region" description="Polar residues" evidence="4">
    <location>
        <begin position="231"/>
        <end position="242"/>
    </location>
</feature>
<dbReference type="FunFam" id="3.40.50.300:FF:000093">
    <property type="entry name" value="Fidgetin-like 1"/>
    <property type="match status" value="2"/>
</dbReference>
<feature type="compositionally biased region" description="Polar residues" evidence="4">
    <location>
        <begin position="272"/>
        <end position="290"/>
    </location>
</feature>
<keyword evidence="7" id="KW-1185">Reference proteome</keyword>
<dbReference type="Proteomes" id="UP001172457">
    <property type="component" value="Chromosome 7"/>
</dbReference>
<keyword evidence="3" id="KW-0067">ATP-binding</keyword>
<comment type="caution">
    <text evidence="6">The sequence shown here is derived from an EMBL/GenBank/DDBJ whole genome shotgun (WGS) entry which is preliminary data.</text>
</comment>
<dbReference type="Pfam" id="PF00004">
    <property type="entry name" value="AAA"/>
    <property type="match status" value="2"/>
</dbReference>
<dbReference type="Pfam" id="PF14223">
    <property type="entry name" value="Retrotran_gag_2"/>
    <property type="match status" value="2"/>
</dbReference>
<dbReference type="Pfam" id="PF09336">
    <property type="entry name" value="Vps4_C"/>
    <property type="match status" value="2"/>
</dbReference>
<organism evidence="6 7">
    <name type="scientific">Centaurea solstitialis</name>
    <name type="common">yellow star-thistle</name>
    <dbReference type="NCBI Taxonomy" id="347529"/>
    <lineage>
        <taxon>Eukaryota</taxon>
        <taxon>Viridiplantae</taxon>
        <taxon>Streptophyta</taxon>
        <taxon>Embryophyta</taxon>
        <taxon>Tracheophyta</taxon>
        <taxon>Spermatophyta</taxon>
        <taxon>Magnoliopsida</taxon>
        <taxon>eudicotyledons</taxon>
        <taxon>Gunneridae</taxon>
        <taxon>Pentapetalae</taxon>
        <taxon>asterids</taxon>
        <taxon>campanulids</taxon>
        <taxon>Asterales</taxon>
        <taxon>Asteraceae</taxon>
        <taxon>Carduoideae</taxon>
        <taxon>Cardueae</taxon>
        <taxon>Centaureinae</taxon>
        <taxon>Centaurea</taxon>
    </lineage>
</organism>
<evidence type="ECO:0000259" key="5">
    <source>
        <dbReference type="SMART" id="SM00382"/>
    </source>
</evidence>
<name>A0AA38W9N8_9ASTR</name>
<gene>
    <name evidence="6" type="ORF">OSB04_026857</name>
</gene>
<proteinExistence type="inferred from homology"/>
<protein>
    <recommendedName>
        <fullName evidence="5">AAA+ ATPase domain-containing protein</fullName>
    </recommendedName>
</protein>
<dbReference type="Gene3D" id="3.40.50.300">
    <property type="entry name" value="P-loop containing nucleotide triphosphate hydrolases"/>
    <property type="match status" value="2"/>
</dbReference>
<dbReference type="GO" id="GO:0016887">
    <property type="term" value="F:ATP hydrolysis activity"/>
    <property type="evidence" value="ECO:0007669"/>
    <property type="project" value="InterPro"/>
</dbReference>
<feature type="compositionally biased region" description="Basic residues" evidence="4">
    <location>
        <begin position="207"/>
        <end position="219"/>
    </location>
</feature>
<feature type="domain" description="AAA+ ATPase" evidence="5">
    <location>
        <begin position="1076"/>
        <end position="1214"/>
    </location>
</feature>
<dbReference type="SUPFAM" id="SSF52540">
    <property type="entry name" value="P-loop containing nucleoside triphosphate hydrolases"/>
    <property type="match status" value="2"/>
</dbReference>
<keyword evidence="2" id="KW-0547">Nucleotide-binding</keyword>
<dbReference type="InterPro" id="IPR015415">
    <property type="entry name" value="Spast_Vps4_C"/>
</dbReference>
<dbReference type="InterPro" id="IPR027417">
    <property type="entry name" value="P-loop_NTPase"/>
</dbReference>
<dbReference type="InterPro" id="IPR041569">
    <property type="entry name" value="AAA_lid_3"/>
</dbReference>
<dbReference type="Pfam" id="PF17862">
    <property type="entry name" value="AAA_lid_3"/>
    <property type="match status" value="1"/>
</dbReference>
<evidence type="ECO:0000256" key="1">
    <source>
        <dbReference type="ARBA" id="ARBA00006914"/>
    </source>
</evidence>
<dbReference type="Gene3D" id="1.10.8.60">
    <property type="match status" value="2"/>
</dbReference>
<evidence type="ECO:0000256" key="2">
    <source>
        <dbReference type="ARBA" id="ARBA00022741"/>
    </source>
</evidence>
<comment type="similarity">
    <text evidence="1">Belongs to the AAA ATPase family.</text>
</comment>
<feature type="compositionally biased region" description="Basic and acidic residues" evidence="4">
    <location>
        <begin position="196"/>
        <end position="206"/>
    </location>
</feature>